<proteinExistence type="predicted"/>
<keyword evidence="3" id="KW-1185">Reference proteome</keyword>
<accession>A0A517LV42</accession>
<dbReference type="InterPro" id="IPR052340">
    <property type="entry name" value="RNase_Y/CdgJ"/>
</dbReference>
<name>A0A517LV42_9BACT</name>
<evidence type="ECO:0000313" key="2">
    <source>
        <dbReference type="EMBL" id="QDS86487.1"/>
    </source>
</evidence>
<dbReference type="Gene3D" id="1.10.3210.10">
    <property type="entry name" value="Hypothetical protein af1432"/>
    <property type="match status" value="1"/>
</dbReference>
<reference evidence="2 3" key="1">
    <citation type="submission" date="2019-02" db="EMBL/GenBank/DDBJ databases">
        <title>Deep-cultivation of Planctomycetes and their phenomic and genomic characterization uncovers novel biology.</title>
        <authorList>
            <person name="Wiegand S."/>
            <person name="Jogler M."/>
            <person name="Boedeker C."/>
            <person name="Pinto D."/>
            <person name="Vollmers J."/>
            <person name="Rivas-Marin E."/>
            <person name="Kohn T."/>
            <person name="Peeters S.H."/>
            <person name="Heuer A."/>
            <person name="Rast P."/>
            <person name="Oberbeckmann S."/>
            <person name="Bunk B."/>
            <person name="Jeske O."/>
            <person name="Meyerdierks A."/>
            <person name="Storesund J.E."/>
            <person name="Kallscheuer N."/>
            <person name="Luecker S."/>
            <person name="Lage O.M."/>
            <person name="Pohl T."/>
            <person name="Merkel B.J."/>
            <person name="Hornburger P."/>
            <person name="Mueller R.-W."/>
            <person name="Bruemmer F."/>
            <person name="Labrenz M."/>
            <person name="Spormann A.M."/>
            <person name="Op den Camp H."/>
            <person name="Overmann J."/>
            <person name="Amann R."/>
            <person name="Jetten M.S.M."/>
            <person name="Mascher T."/>
            <person name="Medema M.H."/>
            <person name="Devos D.P."/>
            <person name="Kaster A.-K."/>
            <person name="Ovreas L."/>
            <person name="Rohde M."/>
            <person name="Galperin M.Y."/>
            <person name="Jogler C."/>
        </authorList>
    </citation>
    <scope>NUCLEOTIDE SEQUENCE [LARGE SCALE GENOMIC DNA]</scope>
    <source>
        <strain evidence="2 3">EC9</strain>
    </source>
</reference>
<dbReference type="Pfam" id="PF08668">
    <property type="entry name" value="HDOD"/>
    <property type="match status" value="1"/>
</dbReference>
<organism evidence="2 3">
    <name type="scientific">Rosistilla ulvae</name>
    <dbReference type="NCBI Taxonomy" id="1930277"/>
    <lineage>
        <taxon>Bacteria</taxon>
        <taxon>Pseudomonadati</taxon>
        <taxon>Planctomycetota</taxon>
        <taxon>Planctomycetia</taxon>
        <taxon>Pirellulales</taxon>
        <taxon>Pirellulaceae</taxon>
        <taxon>Rosistilla</taxon>
    </lineage>
</organism>
<dbReference type="EMBL" id="CP036261">
    <property type="protein sequence ID" value="QDS86487.1"/>
    <property type="molecule type" value="Genomic_DNA"/>
</dbReference>
<gene>
    <name evidence="2" type="ORF">EC9_06500</name>
</gene>
<dbReference type="PROSITE" id="PS51833">
    <property type="entry name" value="HDOD"/>
    <property type="match status" value="1"/>
</dbReference>
<dbReference type="PANTHER" id="PTHR33525:SF3">
    <property type="entry name" value="RIBONUCLEASE Y"/>
    <property type="match status" value="1"/>
</dbReference>
<dbReference type="SUPFAM" id="SSF109604">
    <property type="entry name" value="HD-domain/PDEase-like"/>
    <property type="match status" value="1"/>
</dbReference>
<dbReference type="PANTHER" id="PTHR33525">
    <property type="match status" value="1"/>
</dbReference>
<evidence type="ECO:0000313" key="3">
    <source>
        <dbReference type="Proteomes" id="UP000319557"/>
    </source>
</evidence>
<dbReference type="Proteomes" id="UP000319557">
    <property type="component" value="Chromosome"/>
</dbReference>
<sequence length="302" mass="33387">MTRDSTPRFTEHLRLSTATTPPTTDRLKSLVDRGHLQFPLAPEAQWLIRNGHFETADLDGLLSRIAPDSPLHNRLLAWCNSPLFNWSATFTSLHAAALVIDANHLLRLAFLATIRDYYSPPLTIGRYSRDGLWKHGMAVGVVGSFIARTSGQANPADLLLAGALHDFGLLVFEKLTPPRFCRWLAASRGKVPGRQIETIWFGTDRNTLCEAILSQWGFPNEILQITQPPSPRTNPNEPIPAANCCLAIADYLCSRAAVTATGHHEIAVPTVKVFAELGLDKDLLRIVWANLPTLLDGSRVFE</sequence>
<dbReference type="KEGG" id="ruv:EC9_06500"/>
<dbReference type="AlphaFoldDB" id="A0A517LV42"/>
<protein>
    <submittedName>
        <fullName evidence="2">HDOD domain protein</fullName>
    </submittedName>
</protein>
<evidence type="ECO:0000259" key="1">
    <source>
        <dbReference type="PROSITE" id="PS51833"/>
    </source>
</evidence>
<feature type="domain" description="HDOD" evidence="1">
    <location>
        <begin position="37"/>
        <end position="232"/>
    </location>
</feature>
<dbReference type="InterPro" id="IPR013976">
    <property type="entry name" value="HDOD"/>
</dbReference>